<keyword evidence="3" id="KW-1185">Reference proteome</keyword>
<evidence type="ECO:0000313" key="2">
    <source>
        <dbReference type="EMBL" id="ANE51499.1"/>
    </source>
</evidence>
<dbReference type="EMBL" id="CP011390">
    <property type="protein sequence ID" value="ANE51499.1"/>
    <property type="molecule type" value="Genomic_DNA"/>
</dbReference>
<accession>A0A172TWN5</accession>
<name>A0A172TWN5_9BACT</name>
<proteinExistence type="predicted"/>
<evidence type="ECO:0000256" key="1">
    <source>
        <dbReference type="SAM" id="MobiDB-lite"/>
    </source>
</evidence>
<organism evidence="2 3">
    <name type="scientific">Flavisolibacter tropicus</name>
    <dbReference type="NCBI Taxonomy" id="1492898"/>
    <lineage>
        <taxon>Bacteria</taxon>
        <taxon>Pseudomonadati</taxon>
        <taxon>Bacteroidota</taxon>
        <taxon>Chitinophagia</taxon>
        <taxon>Chitinophagales</taxon>
        <taxon>Chitinophagaceae</taxon>
        <taxon>Flavisolibacter</taxon>
    </lineage>
</organism>
<reference evidence="2 3" key="2">
    <citation type="journal article" date="2016" name="Int. J. Syst. Evol. Microbiol.">
        <title>Flavisolibacter tropicus sp. nov., isolated from tropical soil.</title>
        <authorList>
            <person name="Lee J.J."/>
            <person name="Kang M.S."/>
            <person name="Kim G.S."/>
            <person name="Lee C.S."/>
            <person name="Lim S."/>
            <person name="Lee J."/>
            <person name="Roh S.H."/>
            <person name="Kang H."/>
            <person name="Ha J.M."/>
            <person name="Bae S."/>
            <person name="Jung H.Y."/>
            <person name="Kim M.K."/>
        </authorList>
    </citation>
    <scope>NUCLEOTIDE SEQUENCE [LARGE SCALE GENOMIC DNA]</scope>
    <source>
        <strain evidence="2 3">LCS9</strain>
    </source>
</reference>
<dbReference type="KEGG" id="fla:SY85_14285"/>
<evidence type="ECO:0000313" key="3">
    <source>
        <dbReference type="Proteomes" id="UP000077177"/>
    </source>
</evidence>
<feature type="region of interest" description="Disordered" evidence="1">
    <location>
        <begin position="1"/>
        <end position="28"/>
    </location>
</feature>
<protein>
    <submittedName>
        <fullName evidence="2">Uncharacterized protein</fullName>
    </submittedName>
</protein>
<dbReference type="STRING" id="1492898.SY85_14285"/>
<reference evidence="3" key="1">
    <citation type="submission" date="2015-01" db="EMBL/GenBank/DDBJ databases">
        <title>Flavisolibacter sp./LCS9/ whole genome sequencing.</title>
        <authorList>
            <person name="Kim M.K."/>
            <person name="Srinivasan S."/>
            <person name="Lee J.-J."/>
        </authorList>
    </citation>
    <scope>NUCLEOTIDE SEQUENCE [LARGE SCALE GENOMIC DNA]</scope>
    <source>
        <strain evidence="3">LCS9</strain>
    </source>
</reference>
<sequence length="61" mass="7164">MGPADDADKRRGEEILNKEQGRKNDEGRRNWELGIWNWGRQKEEGFHAKAQRLKDAKSDQL</sequence>
<gene>
    <name evidence="2" type="ORF">SY85_14285</name>
</gene>
<dbReference type="Proteomes" id="UP000077177">
    <property type="component" value="Chromosome"/>
</dbReference>
<dbReference type="AlphaFoldDB" id="A0A172TWN5"/>